<name>A0ACC0AJH9_CATRO</name>
<accession>A0ACC0AJH9</accession>
<keyword evidence="2" id="KW-1185">Reference proteome</keyword>
<dbReference type="Proteomes" id="UP001060085">
    <property type="component" value="Linkage Group LG05"/>
</dbReference>
<gene>
    <name evidence="1" type="ORF">M9H77_20401</name>
</gene>
<comment type="caution">
    <text evidence="1">The sequence shown here is derived from an EMBL/GenBank/DDBJ whole genome shotgun (WGS) entry which is preliminary data.</text>
</comment>
<sequence length="520" mass="57794">MSISIFLLWLVSIPLTVPGKATPDNKAPNGKHVLPGSQGYLLSCGSDKEVESNKLKYKPDDEFVAVGKRAAIPQPNILPLLTSARYFPNPAAKKYCYTFPVYKGGKFLVKTLYYYGGFDGGKEPPVFDQIIDGTKWNVVNTTEDYSQGLSSYYEVIIMAHGKTLSVCLARNMHTTSSPFISAIEVHSLDDSVYNSTDFKKHALITVARHSFANAGEVIGFPDDKFNRYWQPMVDNHPVVSSHSNVTISPFWNHPPRKIFDTAITTSRGKILKVSWPPFSLPSYHYYIALYFHDNRTPSPFSWRVFDVDINGQRFYSNLNVTTSGVAVFATEWLLGGYTEIILTPKSNMPVGPIINAAEVLEIMPLEDKTLTRDVVAMDQISKSTENPPDDWDGDPCMPKDHSWTGLTCTDGGTVRVTSLNLTGFGFSGLLPTAIANLTALQHLWLGDNRFEGPIPDLSNLKSLETLHLENNRLEGSIPESLGHLPKLRELFLQNNHLKGEIPASLASNKGLNIQYSPEFT</sequence>
<protein>
    <submittedName>
        <fullName evidence="1">Uncharacterized protein</fullName>
    </submittedName>
</protein>
<proteinExistence type="predicted"/>
<evidence type="ECO:0000313" key="1">
    <source>
        <dbReference type="EMBL" id="KAI5661078.1"/>
    </source>
</evidence>
<organism evidence="1 2">
    <name type="scientific">Catharanthus roseus</name>
    <name type="common">Madagascar periwinkle</name>
    <name type="synonym">Vinca rosea</name>
    <dbReference type="NCBI Taxonomy" id="4058"/>
    <lineage>
        <taxon>Eukaryota</taxon>
        <taxon>Viridiplantae</taxon>
        <taxon>Streptophyta</taxon>
        <taxon>Embryophyta</taxon>
        <taxon>Tracheophyta</taxon>
        <taxon>Spermatophyta</taxon>
        <taxon>Magnoliopsida</taxon>
        <taxon>eudicotyledons</taxon>
        <taxon>Gunneridae</taxon>
        <taxon>Pentapetalae</taxon>
        <taxon>asterids</taxon>
        <taxon>lamiids</taxon>
        <taxon>Gentianales</taxon>
        <taxon>Apocynaceae</taxon>
        <taxon>Rauvolfioideae</taxon>
        <taxon>Vinceae</taxon>
        <taxon>Catharanthinae</taxon>
        <taxon>Catharanthus</taxon>
    </lineage>
</organism>
<evidence type="ECO:0000313" key="2">
    <source>
        <dbReference type="Proteomes" id="UP001060085"/>
    </source>
</evidence>
<dbReference type="EMBL" id="CM044705">
    <property type="protein sequence ID" value="KAI5661078.1"/>
    <property type="molecule type" value="Genomic_DNA"/>
</dbReference>
<reference evidence="2" key="1">
    <citation type="journal article" date="2023" name="Nat. Plants">
        <title>Single-cell RNA sequencing provides a high-resolution roadmap for understanding the multicellular compartmentation of specialized metabolism.</title>
        <authorList>
            <person name="Sun S."/>
            <person name="Shen X."/>
            <person name="Li Y."/>
            <person name="Li Y."/>
            <person name="Wang S."/>
            <person name="Li R."/>
            <person name="Zhang H."/>
            <person name="Shen G."/>
            <person name="Guo B."/>
            <person name="Wei J."/>
            <person name="Xu J."/>
            <person name="St-Pierre B."/>
            <person name="Chen S."/>
            <person name="Sun C."/>
        </authorList>
    </citation>
    <scope>NUCLEOTIDE SEQUENCE [LARGE SCALE GENOMIC DNA]</scope>
</reference>